<proteinExistence type="predicted"/>
<dbReference type="RefSeq" id="YP_009015859.1">
    <property type="nucleotide sequence ID" value="NC_023719.1"/>
</dbReference>
<dbReference type="Proteomes" id="UP000009273">
    <property type="component" value="Segment"/>
</dbReference>
<evidence type="ECO:0000313" key="1">
    <source>
        <dbReference type="EMBL" id="AEO93813.1"/>
    </source>
</evidence>
<accession>G3MAU7</accession>
<sequence length="103" mass="12341">MTNTKDKNQIAKELLNQEPYHIYKRFDHILNELVEEYEADINPTTTHNFLLQTLILGANPTNRSLLIEKFQYLIKIDAVKRHILSCYLWIYWARAFEEDTKDL</sequence>
<dbReference type="EMBL" id="JN638751">
    <property type="protein sequence ID" value="AEO93813.1"/>
    <property type="molecule type" value="Genomic_DNA"/>
</dbReference>
<gene>
    <name evidence="1" type="primary">567</name>
    <name evidence="1" type="ORF">G_567</name>
</gene>
<dbReference type="GeneID" id="18563778"/>
<evidence type="ECO:0000313" key="2">
    <source>
        <dbReference type="Proteomes" id="UP000009273"/>
    </source>
</evidence>
<keyword evidence="2" id="KW-1185">Reference proteome</keyword>
<dbReference type="KEGG" id="vg:18563778"/>
<reference evidence="1 2" key="1">
    <citation type="submission" date="2011-09" db="EMBL/GenBank/DDBJ databases">
        <authorList>
            <person name="Pope W.H."/>
            <person name="Pedulla M.L."/>
            <person name="Ford M.E."/>
            <person name="Peebles C.L."/>
            <person name="Hatfull G.H."/>
            <person name="Hendrix R.W."/>
        </authorList>
    </citation>
    <scope>NUCLEOTIDE SEQUENCE [LARGE SCALE GENOMIC DNA]</scope>
    <source>
        <strain evidence="1">G</strain>
    </source>
</reference>
<name>G3MAU7_9CAUD</name>
<organism evidence="1 2">
    <name type="scientific">Bacillus phage G</name>
    <dbReference type="NCBI Taxonomy" id="2884420"/>
    <lineage>
        <taxon>Viruses</taxon>
        <taxon>Duplodnaviria</taxon>
        <taxon>Heunggongvirae</taxon>
        <taxon>Uroviricota</taxon>
        <taxon>Caudoviricetes</taxon>
        <taxon>Donellivirus</taxon>
        <taxon>Donellivirus gee</taxon>
    </lineage>
</organism>
<protein>
    <submittedName>
        <fullName evidence="1">Gp567</fullName>
    </submittedName>
</protein>